<dbReference type="Pfam" id="PF17957">
    <property type="entry name" value="Big_7"/>
    <property type="match status" value="1"/>
</dbReference>
<dbReference type="PANTHER" id="PTHR34142:SF1">
    <property type="entry name" value="GLYCOSIDE HYDROLASE FAMILY 5 DOMAIN-CONTAINING PROTEIN"/>
    <property type="match status" value="1"/>
</dbReference>
<protein>
    <submittedName>
        <fullName evidence="5">Endoglucanase</fullName>
    </submittedName>
</protein>
<dbReference type="InterPro" id="IPR017853">
    <property type="entry name" value="GH"/>
</dbReference>
<dbReference type="SUPFAM" id="SSF51445">
    <property type="entry name" value="(Trans)glycosidases"/>
    <property type="match status" value="1"/>
</dbReference>
<dbReference type="GO" id="GO:0000272">
    <property type="term" value="P:polysaccharide catabolic process"/>
    <property type="evidence" value="ECO:0007669"/>
    <property type="project" value="InterPro"/>
</dbReference>
<organism evidence="5 6">
    <name type="scientific">Sporocytophaga myxococcoides</name>
    <dbReference type="NCBI Taxonomy" id="153721"/>
    <lineage>
        <taxon>Bacteria</taxon>
        <taxon>Pseudomonadati</taxon>
        <taxon>Bacteroidota</taxon>
        <taxon>Cytophagia</taxon>
        <taxon>Cytophagales</taxon>
        <taxon>Cytophagaceae</taxon>
        <taxon>Sporocytophaga</taxon>
    </lineage>
</organism>
<dbReference type="PROSITE" id="PS00659">
    <property type="entry name" value="GLYCOSYL_HYDROL_F5"/>
    <property type="match status" value="1"/>
</dbReference>
<evidence type="ECO:0000256" key="1">
    <source>
        <dbReference type="ARBA" id="ARBA00022801"/>
    </source>
</evidence>
<dbReference type="EMBL" id="BBLT01000004">
    <property type="protein sequence ID" value="GAL85161.1"/>
    <property type="molecule type" value="Genomic_DNA"/>
</dbReference>
<evidence type="ECO:0000256" key="2">
    <source>
        <dbReference type="ARBA" id="ARBA00023295"/>
    </source>
</evidence>
<gene>
    <name evidence="5" type="ORF">MYP_2390</name>
</gene>
<sequence>MENQRLIFKLFNKFKNIRMKFISKIQFLLLFFLLESSINAFGQYPAGSPVAINGKLKLIGNQLSNECGNPVVLRGISSHGMQWFPACMKDEGLSELANNWQIDVFRLAMYIPRSDNGYLTNPSYWRNYIDTWVDKCEKLGIYCMIDWHVLHPGDPNVYVKESMDFWAYMASKHKGKRHVIYEICNEPNGLKADEEPVEWEDVKKYADQVIPVIRNIDPSTIIIVGTPNFSQSVDKPSLYPLQYDNIMYALHFYSGSHGVSLMKLAERALSRGIALFITESGTSDASGNGGPYLDKYKEWINWMDKNKLSWIVWSFADKNESSALLAQRACASNQWNNLSESGTFIKENINAPADNFIACNQSPKVNLISPAQDTTVVSPEELILKANAVDPNGNIVKVDFYLNTSLIGTVNAPSDSYKISLADIPSGVHTIKAVATDEKGAFGSSLRTITVNSVDGLFSKQVYGAAENLFPNPSSSSFAFKVPEQVRSLHVLNLYGEIIESKEYVAPGQTLDLGSTYANGTYIMKVQYDSGISEIYRMIKVR</sequence>
<dbReference type="PANTHER" id="PTHR34142">
    <property type="entry name" value="ENDO-BETA-1,4-GLUCANASE A"/>
    <property type="match status" value="1"/>
</dbReference>
<comment type="caution">
    <text evidence="5">The sequence shown here is derived from an EMBL/GenBank/DDBJ whole genome shotgun (WGS) entry which is preliminary data.</text>
</comment>
<evidence type="ECO:0000256" key="3">
    <source>
        <dbReference type="RuleBase" id="RU361153"/>
    </source>
</evidence>
<dbReference type="Gene3D" id="2.60.40.10">
    <property type="entry name" value="Immunoglobulins"/>
    <property type="match status" value="1"/>
</dbReference>
<dbReference type="InterPro" id="IPR018087">
    <property type="entry name" value="Glyco_hydro_5_CS"/>
</dbReference>
<dbReference type="STRING" id="153721.MYP_2390"/>
<dbReference type="eggNOG" id="COG3291">
    <property type="taxonomic scope" value="Bacteria"/>
</dbReference>
<comment type="similarity">
    <text evidence="3">Belongs to the glycosyl hydrolase 5 (cellulase A) family.</text>
</comment>
<dbReference type="eggNOG" id="COG2730">
    <property type="taxonomic scope" value="Bacteria"/>
</dbReference>
<keyword evidence="2 3" id="KW-0326">Glycosidase</keyword>
<evidence type="ECO:0000313" key="6">
    <source>
        <dbReference type="Proteomes" id="UP000030185"/>
    </source>
</evidence>
<dbReference type="GO" id="GO:0004553">
    <property type="term" value="F:hydrolase activity, hydrolyzing O-glycosyl compounds"/>
    <property type="evidence" value="ECO:0007669"/>
    <property type="project" value="InterPro"/>
</dbReference>
<dbReference type="AlphaFoldDB" id="A0A098LDT6"/>
<dbReference type="Pfam" id="PF00150">
    <property type="entry name" value="Cellulase"/>
    <property type="match status" value="1"/>
</dbReference>
<keyword evidence="6" id="KW-1185">Reference proteome</keyword>
<evidence type="ECO:0000259" key="4">
    <source>
        <dbReference type="Pfam" id="PF00150"/>
    </source>
</evidence>
<keyword evidence="1 3" id="KW-0378">Hydrolase</keyword>
<feature type="domain" description="Glycoside hydrolase family 5" evidence="4">
    <location>
        <begin position="66"/>
        <end position="318"/>
    </location>
</feature>
<dbReference type="InterPro" id="IPR001547">
    <property type="entry name" value="Glyco_hydro_5"/>
</dbReference>
<dbReference type="Gene3D" id="3.20.20.80">
    <property type="entry name" value="Glycosidases"/>
    <property type="match status" value="1"/>
</dbReference>
<dbReference type="InterPro" id="IPR013783">
    <property type="entry name" value="Ig-like_fold"/>
</dbReference>
<reference evidence="5 6" key="1">
    <citation type="submission" date="2014-09" db="EMBL/GenBank/DDBJ databases">
        <title>Sporocytophaga myxococcoides PG-01 genome sequencing.</title>
        <authorList>
            <person name="Liu L."/>
            <person name="Gao P.J."/>
            <person name="Chen G.J."/>
            <person name="Wang L.S."/>
        </authorList>
    </citation>
    <scope>NUCLEOTIDE SEQUENCE [LARGE SCALE GENOMIC DNA]</scope>
    <source>
        <strain evidence="5 6">PG-01</strain>
    </source>
</reference>
<dbReference type="Proteomes" id="UP000030185">
    <property type="component" value="Unassembled WGS sequence"/>
</dbReference>
<accession>A0A098LDT6</accession>
<proteinExistence type="inferred from homology"/>
<evidence type="ECO:0000313" key="5">
    <source>
        <dbReference type="EMBL" id="GAL85161.1"/>
    </source>
</evidence>
<name>A0A098LDT6_9BACT</name>